<keyword evidence="2" id="KW-1185">Reference proteome</keyword>
<proteinExistence type="predicted"/>
<evidence type="ECO:0000313" key="1">
    <source>
        <dbReference type="EMBL" id="KAI3749317.1"/>
    </source>
</evidence>
<gene>
    <name evidence="1" type="ORF">L2E82_19924</name>
</gene>
<evidence type="ECO:0000313" key="2">
    <source>
        <dbReference type="Proteomes" id="UP001055811"/>
    </source>
</evidence>
<sequence length="81" mass="8910">MRSASEIGSIVVGGVLGRGVRFLTFDRRHFSLTIVLLRRVILFLRRDLLVALGGAWSCLIVSARFSSVSRGFRWLGAVFGG</sequence>
<dbReference type="EMBL" id="CM042012">
    <property type="protein sequence ID" value="KAI3749317.1"/>
    <property type="molecule type" value="Genomic_DNA"/>
</dbReference>
<dbReference type="Proteomes" id="UP001055811">
    <property type="component" value="Linkage Group LG04"/>
</dbReference>
<accession>A0ACB9DRW5</accession>
<reference evidence="1 2" key="2">
    <citation type="journal article" date="2022" name="Mol. Ecol. Resour.">
        <title>The genomes of chicory, endive, great burdock and yacon provide insights into Asteraceae paleo-polyploidization history and plant inulin production.</title>
        <authorList>
            <person name="Fan W."/>
            <person name="Wang S."/>
            <person name="Wang H."/>
            <person name="Wang A."/>
            <person name="Jiang F."/>
            <person name="Liu H."/>
            <person name="Zhao H."/>
            <person name="Xu D."/>
            <person name="Zhang Y."/>
        </authorList>
    </citation>
    <scope>NUCLEOTIDE SEQUENCE [LARGE SCALE GENOMIC DNA]</scope>
    <source>
        <strain evidence="2">cv. Punajuju</strain>
        <tissue evidence="1">Leaves</tissue>
    </source>
</reference>
<comment type="caution">
    <text evidence="1">The sequence shown here is derived from an EMBL/GenBank/DDBJ whole genome shotgun (WGS) entry which is preliminary data.</text>
</comment>
<name>A0ACB9DRW5_CICIN</name>
<organism evidence="1 2">
    <name type="scientific">Cichorium intybus</name>
    <name type="common">Chicory</name>
    <dbReference type="NCBI Taxonomy" id="13427"/>
    <lineage>
        <taxon>Eukaryota</taxon>
        <taxon>Viridiplantae</taxon>
        <taxon>Streptophyta</taxon>
        <taxon>Embryophyta</taxon>
        <taxon>Tracheophyta</taxon>
        <taxon>Spermatophyta</taxon>
        <taxon>Magnoliopsida</taxon>
        <taxon>eudicotyledons</taxon>
        <taxon>Gunneridae</taxon>
        <taxon>Pentapetalae</taxon>
        <taxon>asterids</taxon>
        <taxon>campanulids</taxon>
        <taxon>Asterales</taxon>
        <taxon>Asteraceae</taxon>
        <taxon>Cichorioideae</taxon>
        <taxon>Cichorieae</taxon>
        <taxon>Cichoriinae</taxon>
        <taxon>Cichorium</taxon>
    </lineage>
</organism>
<protein>
    <submittedName>
        <fullName evidence="1">Uncharacterized protein</fullName>
    </submittedName>
</protein>
<reference evidence="2" key="1">
    <citation type="journal article" date="2022" name="Mol. Ecol. Resour.">
        <title>The genomes of chicory, endive, great burdock and yacon provide insights into Asteraceae palaeo-polyploidization history and plant inulin production.</title>
        <authorList>
            <person name="Fan W."/>
            <person name="Wang S."/>
            <person name="Wang H."/>
            <person name="Wang A."/>
            <person name="Jiang F."/>
            <person name="Liu H."/>
            <person name="Zhao H."/>
            <person name="Xu D."/>
            <person name="Zhang Y."/>
        </authorList>
    </citation>
    <scope>NUCLEOTIDE SEQUENCE [LARGE SCALE GENOMIC DNA]</scope>
    <source>
        <strain evidence="2">cv. Punajuju</strain>
    </source>
</reference>